<evidence type="ECO:0000256" key="10">
    <source>
        <dbReference type="RuleBase" id="RU010713"/>
    </source>
</evidence>
<evidence type="ECO:0000256" key="6">
    <source>
        <dbReference type="ARBA" id="ARBA00023065"/>
    </source>
</evidence>
<evidence type="ECO:0000256" key="3">
    <source>
        <dbReference type="ARBA" id="ARBA00022475"/>
    </source>
</evidence>
<dbReference type="OrthoDB" id="5867527at2759"/>
<dbReference type="PRINTS" id="PR01262">
    <property type="entry name" value="INNEXIN"/>
</dbReference>
<keyword evidence="3" id="KW-1003">Cell membrane</keyword>
<dbReference type="GO" id="GO:0034220">
    <property type="term" value="P:monoatomic ion transmembrane transport"/>
    <property type="evidence" value="ECO:0007669"/>
    <property type="project" value="UniProtKB-KW"/>
</dbReference>
<dbReference type="Pfam" id="PF00876">
    <property type="entry name" value="Innexin"/>
    <property type="match status" value="1"/>
</dbReference>
<keyword evidence="5 10" id="KW-1133">Transmembrane helix</keyword>
<evidence type="ECO:0000256" key="1">
    <source>
        <dbReference type="ARBA" id="ARBA00004651"/>
    </source>
</evidence>
<organism evidence="11">
    <name type="scientific">Octopus bimaculoides</name>
    <name type="common">California two-spotted octopus</name>
    <dbReference type="NCBI Taxonomy" id="37653"/>
    <lineage>
        <taxon>Eukaryota</taxon>
        <taxon>Metazoa</taxon>
        <taxon>Spiralia</taxon>
        <taxon>Lophotrochozoa</taxon>
        <taxon>Mollusca</taxon>
        <taxon>Cephalopoda</taxon>
        <taxon>Coleoidea</taxon>
        <taxon>Octopodiformes</taxon>
        <taxon>Octopoda</taxon>
        <taxon>Incirrata</taxon>
        <taxon>Octopodidae</taxon>
        <taxon>Octopus</taxon>
    </lineage>
</organism>
<keyword evidence="7 10" id="KW-0472">Membrane</keyword>
<feature type="glycosylation site" description="N-linked (GlcNAc...) asparagine" evidence="9">
    <location>
        <position position="70"/>
    </location>
</feature>
<comment type="function">
    <text evidence="10">Structural component of the gap junctions.</text>
</comment>
<sequence length="430" mass="50492">MADTLEQLDGFSSIIAAFLAKKLVSQTEINEDLCSAISHTWTVFLLIIFAVIVTFTYLIGEPIHCLAPPNWPKQEVNYAKSYCWVSNTYYIGMKYPIPTDPTSRTEEEVTYYQWAPIIFLFMATLFKTPDMVWRFVNSMSGIRLKKIIALAQSSLLESPEKYKMNIRNIACFIDMWLEGCWKRKLHRVVTIKGRNLNVSWLPFSKKEGTYFISFYIFVKFLFTVNVIGQFFLLNAFLSDNFTPYDIFRTIPSKGSARFPRVTLCDLELRQLQNIHLYTLQCVLPVNLFNEKIFIFLWFWLIFVAVVTCANVVLWIYRAIFSKRQSKYVLHHLSPSKNILIKADGKKMFKHFTTDYLRNDGFFILRMIAKNTTNLVLEDLLKELWHLYNKRIDQNFQQPGNCNTFNDILRENLPAPHILKSLIYKRNIRSP</sequence>
<keyword evidence="8 10" id="KW-0407">Ion channel</keyword>
<protein>
    <recommendedName>
        <fullName evidence="10">Innexin</fullName>
    </recommendedName>
</protein>
<proteinExistence type="inferred from homology"/>
<keyword evidence="2 10" id="KW-0813">Transport</keyword>
<feature type="transmembrane region" description="Helical" evidence="10">
    <location>
        <begin position="41"/>
        <end position="60"/>
    </location>
</feature>
<comment type="similarity">
    <text evidence="10">Belongs to the pannexin family.</text>
</comment>
<dbReference type="InterPro" id="IPR000990">
    <property type="entry name" value="Innexin"/>
</dbReference>
<dbReference type="KEGG" id="obi:106869185"/>
<dbReference type="PROSITE" id="PS51013">
    <property type="entry name" value="PANNEXIN"/>
    <property type="match status" value="1"/>
</dbReference>
<gene>
    <name evidence="10" type="primary">inx</name>
    <name evidence="11" type="ORF">OCBIM_22008585mg</name>
</gene>
<keyword evidence="9" id="KW-0325">Glycoprotein</keyword>
<keyword evidence="4 10" id="KW-0812">Transmembrane</keyword>
<reference evidence="11" key="1">
    <citation type="submission" date="2015-07" db="EMBL/GenBank/DDBJ databases">
        <title>MeaNS - Measles Nucleotide Surveillance Program.</title>
        <authorList>
            <person name="Tran T."/>
            <person name="Druce J."/>
        </authorList>
    </citation>
    <scope>NUCLEOTIDE SEQUENCE</scope>
    <source>
        <strain evidence="11">UCB-OBI-ISO-001</strain>
        <tissue evidence="11">Gonad</tissue>
    </source>
</reference>
<evidence type="ECO:0000256" key="2">
    <source>
        <dbReference type="ARBA" id="ARBA00022448"/>
    </source>
</evidence>
<dbReference type="AlphaFoldDB" id="A0A0L8HQL9"/>
<evidence type="ECO:0000313" key="11">
    <source>
        <dbReference type="EMBL" id="KOF91531.1"/>
    </source>
</evidence>
<dbReference type="OMA" id="DWADRMS"/>
<feature type="transmembrane region" description="Helical" evidence="10">
    <location>
        <begin position="292"/>
        <end position="316"/>
    </location>
</feature>
<dbReference type="PANTHER" id="PTHR11893">
    <property type="entry name" value="INNEXIN"/>
    <property type="match status" value="1"/>
</dbReference>
<evidence type="ECO:0000256" key="7">
    <source>
        <dbReference type="ARBA" id="ARBA00023136"/>
    </source>
</evidence>
<dbReference type="PANTHER" id="PTHR11893:SF36">
    <property type="entry name" value="INNEXIN-5"/>
    <property type="match status" value="1"/>
</dbReference>
<dbReference type="GO" id="GO:0005886">
    <property type="term" value="C:plasma membrane"/>
    <property type="evidence" value="ECO:0007669"/>
    <property type="project" value="UniProtKB-SubCell"/>
</dbReference>
<comment type="subcellular location">
    <subcellularLocation>
        <location evidence="1 10">Cell membrane</location>
        <topology evidence="1 10">Multi-pass membrane protein</topology>
    </subcellularLocation>
</comment>
<evidence type="ECO:0000256" key="9">
    <source>
        <dbReference type="PIRSR" id="PIRSR600990-52"/>
    </source>
</evidence>
<name>A0A0L8HQL9_OCTBM</name>
<dbReference type="GO" id="GO:0005921">
    <property type="term" value="C:gap junction"/>
    <property type="evidence" value="ECO:0007669"/>
    <property type="project" value="UniProtKB-UniRule"/>
</dbReference>
<feature type="transmembrane region" description="Helical" evidence="10">
    <location>
        <begin position="210"/>
        <end position="232"/>
    </location>
</feature>
<evidence type="ECO:0000256" key="4">
    <source>
        <dbReference type="ARBA" id="ARBA00022692"/>
    </source>
</evidence>
<dbReference type="GlyCosmos" id="A0A0L8HQL9">
    <property type="glycosylation" value="1 site, No reported glycans"/>
</dbReference>
<keyword evidence="6 10" id="KW-0406">Ion transport</keyword>
<dbReference type="EMBL" id="KQ417510">
    <property type="protein sequence ID" value="KOF91531.1"/>
    <property type="molecule type" value="Genomic_DNA"/>
</dbReference>
<evidence type="ECO:0000256" key="8">
    <source>
        <dbReference type="ARBA" id="ARBA00023303"/>
    </source>
</evidence>
<accession>A0A0L8HQL9</accession>
<feature type="transmembrane region" description="Helical" evidence="10">
    <location>
        <begin position="111"/>
        <end position="136"/>
    </location>
</feature>
<evidence type="ECO:0000256" key="5">
    <source>
        <dbReference type="ARBA" id="ARBA00022989"/>
    </source>
</evidence>